<protein>
    <submittedName>
        <fullName evidence="3">Uncharacterized protein</fullName>
    </submittedName>
</protein>
<name>A0ABP0BFX7_9PEZI</name>
<comment type="caution">
    <text evidence="3">The sequence shown here is derived from an EMBL/GenBank/DDBJ whole genome shotgun (WGS) entry which is preliminary data.</text>
</comment>
<comment type="similarity">
    <text evidence="1">Belongs to the TTI2 family.</text>
</comment>
<evidence type="ECO:0000313" key="3">
    <source>
        <dbReference type="EMBL" id="CAK7218416.1"/>
    </source>
</evidence>
<reference evidence="3 4" key="1">
    <citation type="submission" date="2024-01" db="EMBL/GenBank/DDBJ databases">
        <authorList>
            <person name="Allen C."/>
            <person name="Tagirdzhanova G."/>
        </authorList>
    </citation>
    <scope>NUCLEOTIDE SEQUENCE [LARGE SCALE GENOMIC DNA]</scope>
</reference>
<keyword evidence="4" id="KW-1185">Reference proteome</keyword>
<evidence type="ECO:0000313" key="4">
    <source>
        <dbReference type="Proteomes" id="UP001642405"/>
    </source>
</evidence>
<sequence length="582" mass="62081">MSAGSPSFAGLRRAADQLQGSSLSSSNALSSLTPHIPLSFTWGGLASELARPEDEDKPQYVLALRACLEAAPSALLSASDTATAPRRQIRRSVARILALVDDAEYDADVTHGGDNEERRSQVAGRCRAVAEDGLAVLARVGLCLPDESSKSKSNGGDDDDDDDAQALYTVTALADASQPWTTDAAAETANRLLADLFGAQDASRKQQWIVDGILKQYLRPLFARAARPATVTALGRKAAFAGQAGDGRGGDMDRGTANSESPQAKPWKYTDLRAISVFAWAVHEASGELVRMHWPLFIPVLLALVDDPDTAVRARGLLLLDAFVASVPGGGSLLHTTGLDSVLADAVFPTLHFLPRLTPERESLQLLAPAYAALLGLAKAAAAAGASKDAGGSVLPKAAASLLDRMLREGVYSGYFHASEHIRIVEELVRQAGRIVEAMGIYAVKHLKDLMPVYAAILTDPFAMRYKPAVAAAVDALQTTMASCWPRLANTRWQEETTKMLMLSWLHAVEEEEQEKRKPRANSSNEDKARAEKETADLKARLGHAADTLLAILKAAGVDTAAAVGPLVDSEPRLAALFKRAE</sequence>
<dbReference type="InterPro" id="IPR018870">
    <property type="entry name" value="Tti2"/>
</dbReference>
<evidence type="ECO:0000256" key="1">
    <source>
        <dbReference type="ARBA" id="ARBA00034736"/>
    </source>
</evidence>
<evidence type="ECO:0000256" key="2">
    <source>
        <dbReference type="SAM" id="MobiDB-lite"/>
    </source>
</evidence>
<dbReference type="InterPro" id="IPR016024">
    <property type="entry name" value="ARM-type_fold"/>
</dbReference>
<accession>A0ABP0BFX7</accession>
<feature type="region of interest" description="Disordered" evidence="2">
    <location>
        <begin position="512"/>
        <end position="536"/>
    </location>
</feature>
<gene>
    <name evidence="3" type="ORF">SCUCBS95973_003476</name>
</gene>
<dbReference type="Proteomes" id="UP001642405">
    <property type="component" value="Unassembled WGS sequence"/>
</dbReference>
<dbReference type="PANTHER" id="PTHR32226:SF2">
    <property type="entry name" value="TELO2-INTERACTING PROTEIN 2"/>
    <property type="match status" value="1"/>
</dbReference>
<dbReference type="Pfam" id="PF10521">
    <property type="entry name" value="Tti2"/>
    <property type="match status" value="1"/>
</dbReference>
<feature type="compositionally biased region" description="Basic and acidic residues" evidence="2">
    <location>
        <begin position="525"/>
        <end position="536"/>
    </location>
</feature>
<dbReference type="SUPFAM" id="SSF48371">
    <property type="entry name" value="ARM repeat"/>
    <property type="match status" value="1"/>
</dbReference>
<organism evidence="3 4">
    <name type="scientific">Sporothrix curviconia</name>
    <dbReference type="NCBI Taxonomy" id="1260050"/>
    <lineage>
        <taxon>Eukaryota</taxon>
        <taxon>Fungi</taxon>
        <taxon>Dikarya</taxon>
        <taxon>Ascomycota</taxon>
        <taxon>Pezizomycotina</taxon>
        <taxon>Sordariomycetes</taxon>
        <taxon>Sordariomycetidae</taxon>
        <taxon>Ophiostomatales</taxon>
        <taxon>Ophiostomataceae</taxon>
        <taxon>Sporothrix</taxon>
    </lineage>
</organism>
<feature type="region of interest" description="Disordered" evidence="2">
    <location>
        <begin position="243"/>
        <end position="264"/>
    </location>
</feature>
<dbReference type="EMBL" id="CAWUHB010000015">
    <property type="protein sequence ID" value="CAK7218416.1"/>
    <property type="molecule type" value="Genomic_DNA"/>
</dbReference>
<dbReference type="PANTHER" id="PTHR32226">
    <property type="entry name" value="TELO2-INTERACTING PROTEIN 2"/>
    <property type="match status" value="1"/>
</dbReference>
<proteinExistence type="inferred from homology"/>